<gene>
    <name evidence="2" type="ORF">EBN03_16740</name>
</gene>
<keyword evidence="3" id="KW-1185">Reference proteome</keyword>
<feature type="compositionally biased region" description="Pro residues" evidence="1">
    <location>
        <begin position="270"/>
        <end position="279"/>
    </location>
</feature>
<proteinExistence type="predicted"/>
<feature type="compositionally biased region" description="Low complexity" evidence="1">
    <location>
        <begin position="290"/>
        <end position="311"/>
    </location>
</feature>
<feature type="compositionally biased region" description="Pro residues" evidence="1">
    <location>
        <begin position="324"/>
        <end position="335"/>
    </location>
</feature>
<dbReference type="EMBL" id="RFFH01000006">
    <property type="protein sequence ID" value="RMI31965.1"/>
    <property type="molecule type" value="Genomic_DNA"/>
</dbReference>
<accession>A0A3M2L7U0</accession>
<feature type="region of interest" description="Disordered" evidence="1">
    <location>
        <begin position="266"/>
        <end position="403"/>
    </location>
</feature>
<reference evidence="2 3" key="1">
    <citation type="submission" date="2018-10" db="EMBL/GenBank/DDBJ databases">
        <title>Isolation from cow dung.</title>
        <authorList>
            <person name="Ling L."/>
        </authorList>
    </citation>
    <scope>NUCLEOTIDE SEQUENCE [LARGE SCALE GENOMIC DNA]</scope>
    <source>
        <strain evidence="2 3">NEAU-LL90</strain>
    </source>
</reference>
<name>A0A3M2L7U0_9NOCA</name>
<protein>
    <submittedName>
        <fullName evidence="2">Uncharacterized protein</fullName>
    </submittedName>
</protein>
<evidence type="ECO:0000313" key="2">
    <source>
        <dbReference type="EMBL" id="RMI31965.1"/>
    </source>
</evidence>
<organism evidence="2 3">
    <name type="scientific">Nocardia stercoris</name>
    <dbReference type="NCBI Taxonomy" id="2483361"/>
    <lineage>
        <taxon>Bacteria</taxon>
        <taxon>Bacillati</taxon>
        <taxon>Actinomycetota</taxon>
        <taxon>Actinomycetes</taxon>
        <taxon>Mycobacteriales</taxon>
        <taxon>Nocardiaceae</taxon>
        <taxon>Nocardia</taxon>
    </lineage>
</organism>
<evidence type="ECO:0000256" key="1">
    <source>
        <dbReference type="SAM" id="MobiDB-lite"/>
    </source>
</evidence>
<dbReference type="Proteomes" id="UP000279275">
    <property type="component" value="Unassembled WGS sequence"/>
</dbReference>
<dbReference type="OrthoDB" id="4568748at2"/>
<comment type="caution">
    <text evidence="2">The sequence shown here is derived from an EMBL/GenBank/DDBJ whole genome shotgun (WGS) entry which is preliminary data.</text>
</comment>
<feature type="compositionally biased region" description="Gly residues" evidence="1">
    <location>
        <begin position="391"/>
        <end position="403"/>
    </location>
</feature>
<dbReference type="AlphaFoldDB" id="A0A3M2L7U0"/>
<sequence>MVSVAAGGGGMPIRPVQVEGTFTPPAYLLADAKGGLHTAGLDRRRPDLGLAVSDVRDILGHQQIVIAGATWPAELVFRARLYNPLAAIGAHLKARPEVVALPFPDDWPDEKVDEYARLVETLGVAAEPIPESVALSGYLRALGLVRPSTGGRKAPGITGVYSDGRECLVVAVDADDERPTESVGVPITSDALRDSRTADNTVIEVMAAARSIGADTSSVLLTGNVCFNDALRLAFQNHLGSRLRVADHPMHALVLGAAHLLVTESEAAQPTPPGRPAPQPGWGAQGPHGGSAAPQGGQLGGAAAPGSSPAGIPMQPGTSANRPPTGPVPRPPGATPPGAQARRAAPDDTGSGEIRRPQEAPAARPRLTQPSADDFGATTRVSRSPENSGPIGTGSSGAEQAGGGWNKARNSLFGASMLAGAVAAATVGLHGSAGPATAAQPQVTTHAPVADVVLPADARDGCAPQPAPPVKRARTAADDCATHGTENLHYRMPIVPAAADPGPPLHI</sequence>
<evidence type="ECO:0000313" key="3">
    <source>
        <dbReference type="Proteomes" id="UP000279275"/>
    </source>
</evidence>